<keyword evidence="2" id="KW-1185">Reference proteome</keyword>
<organism evidence="1 2">
    <name type="scientific">Acropora cervicornis</name>
    <name type="common">Staghorn coral</name>
    <dbReference type="NCBI Taxonomy" id="6130"/>
    <lineage>
        <taxon>Eukaryota</taxon>
        <taxon>Metazoa</taxon>
        <taxon>Cnidaria</taxon>
        <taxon>Anthozoa</taxon>
        <taxon>Hexacorallia</taxon>
        <taxon>Scleractinia</taxon>
        <taxon>Astrocoeniina</taxon>
        <taxon>Acroporidae</taxon>
        <taxon>Acropora</taxon>
    </lineage>
</organism>
<evidence type="ECO:0000313" key="1">
    <source>
        <dbReference type="EMBL" id="KAK2557502.1"/>
    </source>
</evidence>
<reference evidence="1" key="1">
    <citation type="journal article" date="2023" name="G3 (Bethesda)">
        <title>Whole genome assembly and annotation of the endangered Caribbean coral Acropora cervicornis.</title>
        <authorList>
            <person name="Selwyn J.D."/>
            <person name="Vollmer S.V."/>
        </authorList>
    </citation>
    <scope>NUCLEOTIDE SEQUENCE</scope>
    <source>
        <strain evidence="1">K2</strain>
    </source>
</reference>
<dbReference type="Proteomes" id="UP001249851">
    <property type="component" value="Unassembled WGS sequence"/>
</dbReference>
<protein>
    <submittedName>
        <fullName evidence="1">Uncharacterized protein</fullName>
    </submittedName>
</protein>
<comment type="caution">
    <text evidence="1">The sequence shown here is derived from an EMBL/GenBank/DDBJ whole genome shotgun (WGS) entry which is preliminary data.</text>
</comment>
<evidence type="ECO:0000313" key="2">
    <source>
        <dbReference type="Proteomes" id="UP001249851"/>
    </source>
</evidence>
<reference evidence="1" key="2">
    <citation type="journal article" date="2023" name="Science">
        <title>Genomic signatures of disease resistance in endangered staghorn corals.</title>
        <authorList>
            <person name="Vollmer S.V."/>
            <person name="Selwyn J.D."/>
            <person name="Despard B.A."/>
            <person name="Roesel C.L."/>
        </authorList>
    </citation>
    <scope>NUCLEOTIDE SEQUENCE</scope>
    <source>
        <strain evidence="1">K2</strain>
    </source>
</reference>
<dbReference type="EMBL" id="JARQWQ010000049">
    <property type="protein sequence ID" value="KAK2557502.1"/>
    <property type="molecule type" value="Genomic_DNA"/>
</dbReference>
<accession>A0AAD9Q9Y2</accession>
<name>A0AAD9Q9Y2_ACRCE</name>
<sequence length="160" mass="17553">MSAVCRETDSEACVINKCTSSGLINSITKNETGFLLSAEIYDVLLKLLKSDEENSSGDVPVLCQAKYYRYATESTREIGTNTPFCILRSTEVSFAARLITLLDQGHGLLARFLFTFPRCLRPTPQQTKDAIETLKNCPIASCDDILSKSPASIQAGLYTV</sequence>
<gene>
    <name evidence="1" type="ORF">P5673_020249</name>
</gene>
<proteinExistence type="predicted"/>
<dbReference type="AlphaFoldDB" id="A0AAD9Q9Y2"/>